<accession>A0ABN9SB46</accession>
<proteinExistence type="predicted"/>
<dbReference type="Proteomes" id="UP001189429">
    <property type="component" value="Unassembled WGS sequence"/>
</dbReference>
<reference evidence="2" key="1">
    <citation type="submission" date="2023-10" db="EMBL/GenBank/DDBJ databases">
        <authorList>
            <person name="Chen Y."/>
            <person name="Shah S."/>
            <person name="Dougan E. K."/>
            <person name="Thang M."/>
            <person name="Chan C."/>
        </authorList>
    </citation>
    <scope>NUCLEOTIDE SEQUENCE [LARGE SCALE GENOMIC DNA]</scope>
</reference>
<feature type="non-terminal residue" evidence="2">
    <location>
        <position position="229"/>
    </location>
</feature>
<protein>
    <submittedName>
        <fullName evidence="2">Uncharacterized protein</fullName>
    </submittedName>
</protein>
<sequence>MGPAGMHAAASRWLGRRRWWALGAPAWLALLLASGTGDASAAGEPAPGLGFAAFGEQSELGALFAKALPALDAGAAQSFAAHAVAQLSERYVSEGAAALGELSAQLERHGASLKQAAHDSFARLSEQSAICATCAVQSMKDAVARLEEQRSALVLAAGQAAERLVEREATLKHAAMQAAAQLAEKISGSPVGEQHKRMQAKAREAVEQLSKWQSQAKSAASQTAAHLAE</sequence>
<dbReference type="EMBL" id="CAUYUJ010010358">
    <property type="protein sequence ID" value="CAK0829186.1"/>
    <property type="molecule type" value="Genomic_DNA"/>
</dbReference>
<evidence type="ECO:0000313" key="2">
    <source>
        <dbReference type="EMBL" id="CAK0829186.1"/>
    </source>
</evidence>
<evidence type="ECO:0000256" key="1">
    <source>
        <dbReference type="SAM" id="SignalP"/>
    </source>
</evidence>
<keyword evidence="1" id="KW-0732">Signal</keyword>
<keyword evidence="3" id="KW-1185">Reference proteome</keyword>
<name>A0ABN9SB46_9DINO</name>
<comment type="caution">
    <text evidence="2">The sequence shown here is derived from an EMBL/GenBank/DDBJ whole genome shotgun (WGS) entry which is preliminary data.</text>
</comment>
<evidence type="ECO:0000313" key="3">
    <source>
        <dbReference type="Proteomes" id="UP001189429"/>
    </source>
</evidence>
<gene>
    <name evidence="2" type="ORF">PCOR1329_LOCUS28210</name>
</gene>
<organism evidence="2 3">
    <name type="scientific">Prorocentrum cordatum</name>
    <dbReference type="NCBI Taxonomy" id="2364126"/>
    <lineage>
        <taxon>Eukaryota</taxon>
        <taxon>Sar</taxon>
        <taxon>Alveolata</taxon>
        <taxon>Dinophyceae</taxon>
        <taxon>Prorocentrales</taxon>
        <taxon>Prorocentraceae</taxon>
        <taxon>Prorocentrum</taxon>
    </lineage>
</organism>
<feature type="signal peptide" evidence="1">
    <location>
        <begin position="1"/>
        <end position="41"/>
    </location>
</feature>
<feature type="chain" id="PRO_5045547986" evidence="1">
    <location>
        <begin position="42"/>
        <end position="229"/>
    </location>
</feature>